<evidence type="ECO:0000256" key="3">
    <source>
        <dbReference type="PROSITE-ProRule" id="PRU00023"/>
    </source>
</evidence>
<sequence>MKGGFEEVRRLILDGEEVDKRNSQGSTALHLAAANGHAGVAKLLLQYGADVNFKHTYGSTALHWAAANGHHGTVLVLINADRDKDFTLDCDIDAKNSVRKEQRFVSLGLLGVPGHSLVSALQACLIRRAALTAMSFGTGTAYAVNPVGKWTAQPPGSLMKKWVGTGFPCFAAWSASAHVEPDRQPTPTPKAPADDVVVPEAPQRPEPVAFFSAVLANLDVADGDPHADGLDAEVPAAADRA</sequence>
<proteinExistence type="predicted"/>
<dbReference type="Gene3D" id="1.25.40.20">
    <property type="entry name" value="Ankyrin repeat-containing domain"/>
    <property type="match status" value="1"/>
</dbReference>
<organism evidence="5 6">
    <name type="scientific">Cymbomonas tetramitiformis</name>
    <dbReference type="NCBI Taxonomy" id="36881"/>
    <lineage>
        <taxon>Eukaryota</taxon>
        <taxon>Viridiplantae</taxon>
        <taxon>Chlorophyta</taxon>
        <taxon>Pyramimonadophyceae</taxon>
        <taxon>Pyramimonadales</taxon>
        <taxon>Pyramimonadaceae</taxon>
        <taxon>Cymbomonas</taxon>
    </lineage>
</organism>
<keyword evidence="1" id="KW-0677">Repeat</keyword>
<dbReference type="SMART" id="SM00248">
    <property type="entry name" value="ANK"/>
    <property type="match status" value="2"/>
</dbReference>
<feature type="repeat" description="ANK" evidence="3">
    <location>
        <begin position="24"/>
        <end position="56"/>
    </location>
</feature>
<dbReference type="InterPro" id="IPR002110">
    <property type="entry name" value="Ankyrin_rpt"/>
</dbReference>
<protein>
    <submittedName>
        <fullName evidence="5">Uncharacterized protein</fullName>
    </submittedName>
</protein>
<dbReference type="AlphaFoldDB" id="A0AAE0ERD4"/>
<evidence type="ECO:0000256" key="4">
    <source>
        <dbReference type="SAM" id="MobiDB-lite"/>
    </source>
</evidence>
<evidence type="ECO:0000256" key="2">
    <source>
        <dbReference type="ARBA" id="ARBA00023043"/>
    </source>
</evidence>
<evidence type="ECO:0000256" key="1">
    <source>
        <dbReference type="ARBA" id="ARBA00022737"/>
    </source>
</evidence>
<dbReference type="Proteomes" id="UP001190700">
    <property type="component" value="Unassembled WGS sequence"/>
</dbReference>
<dbReference type="SUPFAM" id="SSF48403">
    <property type="entry name" value="Ankyrin repeat"/>
    <property type="match status" value="1"/>
</dbReference>
<dbReference type="PROSITE" id="PS50088">
    <property type="entry name" value="ANK_REPEAT"/>
    <property type="match status" value="2"/>
</dbReference>
<keyword evidence="6" id="KW-1185">Reference proteome</keyword>
<evidence type="ECO:0000313" key="5">
    <source>
        <dbReference type="EMBL" id="KAK3238103.1"/>
    </source>
</evidence>
<feature type="region of interest" description="Disordered" evidence="4">
    <location>
        <begin position="178"/>
        <end position="198"/>
    </location>
</feature>
<name>A0AAE0ERD4_9CHLO</name>
<dbReference type="EMBL" id="LGRX02034331">
    <property type="protein sequence ID" value="KAK3238103.1"/>
    <property type="molecule type" value="Genomic_DNA"/>
</dbReference>
<keyword evidence="2 3" id="KW-0040">ANK repeat</keyword>
<gene>
    <name evidence="5" type="ORF">CYMTET_51853</name>
</gene>
<dbReference type="PROSITE" id="PS50297">
    <property type="entry name" value="ANK_REP_REGION"/>
    <property type="match status" value="1"/>
</dbReference>
<feature type="repeat" description="ANK" evidence="3">
    <location>
        <begin position="57"/>
        <end position="89"/>
    </location>
</feature>
<dbReference type="PANTHER" id="PTHR24171">
    <property type="entry name" value="ANKYRIN REPEAT DOMAIN-CONTAINING PROTEIN 39-RELATED"/>
    <property type="match status" value="1"/>
</dbReference>
<reference evidence="5 6" key="1">
    <citation type="journal article" date="2015" name="Genome Biol. Evol.">
        <title>Comparative Genomics of a Bacterivorous Green Alga Reveals Evolutionary Causalities and Consequences of Phago-Mixotrophic Mode of Nutrition.</title>
        <authorList>
            <person name="Burns J.A."/>
            <person name="Paasch A."/>
            <person name="Narechania A."/>
            <person name="Kim E."/>
        </authorList>
    </citation>
    <scope>NUCLEOTIDE SEQUENCE [LARGE SCALE GENOMIC DNA]</scope>
    <source>
        <strain evidence="5 6">PLY_AMNH</strain>
    </source>
</reference>
<comment type="caution">
    <text evidence="5">The sequence shown here is derived from an EMBL/GenBank/DDBJ whole genome shotgun (WGS) entry which is preliminary data.</text>
</comment>
<dbReference type="Pfam" id="PF12796">
    <property type="entry name" value="Ank_2"/>
    <property type="match status" value="1"/>
</dbReference>
<accession>A0AAE0ERD4</accession>
<dbReference type="InterPro" id="IPR036770">
    <property type="entry name" value="Ankyrin_rpt-contain_sf"/>
</dbReference>
<evidence type="ECO:0000313" key="6">
    <source>
        <dbReference type="Proteomes" id="UP001190700"/>
    </source>
</evidence>
<feature type="region of interest" description="Disordered" evidence="4">
    <location>
        <begin position="222"/>
        <end position="241"/>
    </location>
</feature>